<evidence type="ECO:0000313" key="2">
    <source>
        <dbReference type="EMBL" id="NYE94060.1"/>
    </source>
</evidence>
<comment type="caution">
    <text evidence="2">The sequence shown here is derived from an EMBL/GenBank/DDBJ whole genome shotgun (WGS) entry which is preliminary data.</text>
</comment>
<name>A0A7Y9LR50_9MICC</name>
<feature type="transmembrane region" description="Helical" evidence="1">
    <location>
        <begin position="79"/>
        <end position="98"/>
    </location>
</feature>
<dbReference type="Proteomes" id="UP000521748">
    <property type="component" value="Unassembled WGS sequence"/>
</dbReference>
<feature type="transmembrane region" description="Helical" evidence="1">
    <location>
        <begin position="21"/>
        <end position="40"/>
    </location>
</feature>
<sequence length="140" mass="14982">MTIRREGYRFTLIFIQRWTKILTIALCVGVAIGLLLGLLSDVKGTPRWLGDAGFVVILSSIGLPLLGAAILGGESIFRGGGLVGAGLILGFAGVVIGRTLQIDWMPWAGGILIVLSILGFWIMGWVAKVPMFFGVKRDDP</sequence>
<feature type="transmembrane region" description="Helical" evidence="1">
    <location>
        <begin position="52"/>
        <end position="72"/>
    </location>
</feature>
<protein>
    <submittedName>
        <fullName evidence="2">Putative membrane protein</fullName>
    </submittedName>
</protein>
<dbReference type="AlphaFoldDB" id="A0A7Y9LR50"/>
<keyword evidence="1" id="KW-0812">Transmembrane</keyword>
<accession>A0A7Y9LR50</accession>
<keyword evidence="1" id="KW-1133">Transmembrane helix</keyword>
<keyword evidence="1" id="KW-0472">Membrane</keyword>
<evidence type="ECO:0000256" key="1">
    <source>
        <dbReference type="SAM" id="Phobius"/>
    </source>
</evidence>
<proteinExistence type="predicted"/>
<evidence type="ECO:0000313" key="3">
    <source>
        <dbReference type="Proteomes" id="UP000521748"/>
    </source>
</evidence>
<dbReference type="EMBL" id="JACBYQ010000001">
    <property type="protein sequence ID" value="NYE94060.1"/>
    <property type="molecule type" value="Genomic_DNA"/>
</dbReference>
<dbReference type="RefSeq" id="WP_179387873.1">
    <property type="nucleotide sequence ID" value="NZ_JACBYQ010000001.1"/>
</dbReference>
<reference evidence="2 3" key="1">
    <citation type="submission" date="2020-07" db="EMBL/GenBank/DDBJ databases">
        <title>Sequencing the genomes of 1000 actinobacteria strains.</title>
        <authorList>
            <person name="Klenk H.-P."/>
        </authorList>
    </citation>
    <scope>NUCLEOTIDE SEQUENCE [LARGE SCALE GENOMIC DNA]</scope>
    <source>
        <strain evidence="2 3">DSM 102047</strain>
    </source>
</reference>
<keyword evidence="3" id="KW-1185">Reference proteome</keyword>
<feature type="transmembrane region" description="Helical" evidence="1">
    <location>
        <begin position="104"/>
        <end position="127"/>
    </location>
</feature>
<gene>
    <name evidence="2" type="ORF">FHU41_000281</name>
</gene>
<organism evidence="2 3">
    <name type="scientific">Psychromicrobium silvestre</name>
    <dbReference type="NCBI Taxonomy" id="1645614"/>
    <lineage>
        <taxon>Bacteria</taxon>
        <taxon>Bacillati</taxon>
        <taxon>Actinomycetota</taxon>
        <taxon>Actinomycetes</taxon>
        <taxon>Micrococcales</taxon>
        <taxon>Micrococcaceae</taxon>
        <taxon>Psychromicrobium</taxon>
    </lineage>
</organism>